<sequence>KKKKKGGREEKIRNAPNQPNRASFCLISFFKKKKKKKGSDNRYKYKYQKKKSKIKGKTKNQNGIFIKKNTMAIKKSIIQFKQKFFISFFMEFLNSTSILLKNKKKTKNKKNEKLSPK</sequence>
<dbReference type="InParanoid" id="A0A1S0TJS2"/>
<dbReference type="RefSeq" id="XP_003148787.1">
    <property type="nucleotide sequence ID" value="XM_003148739.1"/>
</dbReference>
<dbReference type="GeneID" id="9950701"/>
<name>A0A1S0TJS2_LOALO</name>
<evidence type="ECO:0000313" key="1">
    <source>
        <dbReference type="EMBL" id="EFO15282.1"/>
    </source>
</evidence>
<dbReference type="CTD" id="9950701"/>
<organism evidence="1">
    <name type="scientific">Loa loa</name>
    <name type="common">Eye worm</name>
    <name type="synonym">Filaria loa</name>
    <dbReference type="NCBI Taxonomy" id="7209"/>
    <lineage>
        <taxon>Eukaryota</taxon>
        <taxon>Metazoa</taxon>
        <taxon>Ecdysozoa</taxon>
        <taxon>Nematoda</taxon>
        <taxon>Chromadorea</taxon>
        <taxon>Rhabditida</taxon>
        <taxon>Spirurina</taxon>
        <taxon>Spiruromorpha</taxon>
        <taxon>Filarioidea</taxon>
        <taxon>Onchocercidae</taxon>
        <taxon>Loa</taxon>
    </lineage>
</organism>
<feature type="non-terminal residue" evidence="1">
    <location>
        <position position="1"/>
    </location>
</feature>
<feature type="non-terminal residue" evidence="1">
    <location>
        <position position="117"/>
    </location>
</feature>
<protein>
    <submittedName>
        <fullName evidence="1">Uncharacterized protein</fullName>
    </submittedName>
</protein>
<dbReference type="EMBL" id="JH712398">
    <property type="protein sequence ID" value="EFO15282.1"/>
    <property type="molecule type" value="Genomic_DNA"/>
</dbReference>
<gene>
    <name evidence="1" type="ORF">LOAG_13229</name>
</gene>
<dbReference type="KEGG" id="loa:LOAG_13229"/>
<dbReference type="AlphaFoldDB" id="A0A1S0TJS2"/>
<accession>A0A1S0TJS2</accession>
<reference evidence="1" key="1">
    <citation type="submission" date="2012-04" db="EMBL/GenBank/DDBJ databases">
        <title>The Genome Sequence of Loa loa.</title>
        <authorList>
            <consortium name="The Broad Institute Genome Sequencing Platform"/>
            <consortium name="Broad Institute Genome Sequencing Center for Infectious Disease"/>
            <person name="Nutman T.B."/>
            <person name="Fink D.L."/>
            <person name="Russ C."/>
            <person name="Young S."/>
            <person name="Zeng Q."/>
            <person name="Gargeya S."/>
            <person name="Alvarado L."/>
            <person name="Berlin A."/>
            <person name="Chapman S.B."/>
            <person name="Chen Z."/>
            <person name="Freedman E."/>
            <person name="Gellesch M."/>
            <person name="Goldberg J."/>
            <person name="Griggs A."/>
            <person name="Gujja S."/>
            <person name="Heilman E.R."/>
            <person name="Heiman D."/>
            <person name="Howarth C."/>
            <person name="Mehta T."/>
            <person name="Neiman D."/>
            <person name="Pearson M."/>
            <person name="Roberts A."/>
            <person name="Saif S."/>
            <person name="Shea T."/>
            <person name="Shenoy N."/>
            <person name="Sisk P."/>
            <person name="Stolte C."/>
            <person name="Sykes S."/>
            <person name="White J."/>
            <person name="Yandava C."/>
            <person name="Haas B."/>
            <person name="Henn M.R."/>
            <person name="Nusbaum C."/>
            <person name="Birren B."/>
        </authorList>
    </citation>
    <scope>NUCLEOTIDE SEQUENCE [LARGE SCALE GENOMIC DNA]</scope>
</reference>
<proteinExistence type="predicted"/>